<dbReference type="AlphaFoldDB" id="A0A918KXR8"/>
<organism evidence="2 3">
    <name type="scientific">Deinococcus ruber</name>
    <dbReference type="NCBI Taxonomy" id="1848197"/>
    <lineage>
        <taxon>Bacteria</taxon>
        <taxon>Thermotogati</taxon>
        <taxon>Deinococcota</taxon>
        <taxon>Deinococci</taxon>
        <taxon>Deinococcales</taxon>
        <taxon>Deinococcaceae</taxon>
        <taxon>Deinococcus</taxon>
    </lineage>
</organism>
<keyword evidence="3" id="KW-1185">Reference proteome</keyword>
<feature type="compositionally biased region" description="Basic and acidic residues" evidence="1">
    <location>
        <begin position="1"/>
        <end position="11"/>
    </location>
</feature>
<evidence type="ECO:0000256" key="1">
    <source>
        <dbReference type="SAM" id="MobiDB-lite"/>
    </source>
</evidence>
<reference evidence="2" key="2">
    <citation type="submission" date="2020-09" db="EMBL/GenBank/DDBJ databases">
        <authorList>
            <person name="Sun Q."/>
            <person name="Ohkuma M."/>
        </authorList>
    </citation>
    <scope>NUCLEOTIDE SEQUENCE</scope>
    <source>
        <strain evidence="2">JCM 31311</strain>
    </source>
</reference>
<reference evidence="2" key="1">
    <citation type="journal article" date="2014" name="Int. J. Syst. Evol. Microbiol.">
        <title>Complete genome sequence of Corynebacterium casei LMG S-19264T (=DSM 44701T), isolated from a smear-ripened cheese.</title>
        <authorList>
            <consortium name="US DOE Joint Genome Institute (JGI-PGF)"/>
            <person name="Walter F."/>
            <person name="Albersmeier A."/>
            <person name="Kalinowski J."/>
            <person name="Ruckert C."/>
        </authorList>
    </citation>
    <scope>NUCLEOTIDE SEQUENCE</scope>
    <source>
        <strain evidence="2">JCM 31311</strain>
    </source>
</reference>
<sequence>MAEAWEVKGDHVALGGEVSQHGRLGTPTAAQSMDEQQGFALTATIIVKLHAAR</sequence>
<accession>A0A918KXR8</accession>
<dbReference type="EMBL" id="BMQL01000108">
    <property type="protein sequence ID" value="GGR40716.1"/>
    <property type="molecule type" value="Genomic_DNA"/>
</dbReference>
<name>A0A918KXR8_9DEIO</name>
<evidence type="ECO:0000313" key="2">
    <source>
        <dbReference type="EMBL" id="GGR40716.1"/>
    </source>
</evidence>
<evidence type="ECO:0000313" key="3">
    <source>
        <dbReference type="Proteomes" id="UP000603865"/>
    </source>
</evidence>
<protein>
    <submittedName>
        <fullName evidence="2">Uncharacterized protein</fullName>
    </submittedName>
</protein>
<proteinExistence type="predicted"/>
<comment type="caution">
    <text evidence="2">The sequence shown here is derived from an EMBL/GenBank/DDBJ whole genome shotgun (WGS) entry which is preliminary data.</text>
</comment>
<dbReference type="Proteomes" id="UP000603865">
    <property type="component" value="Unassembled WGS sequence"/>
</dbReference>
<gene>
    <name evidence="2" type="ORF">GCM10008957_56310</name>
</gene>
<feature type="region of interest" description="Disordered" evidence="1">
    <location>
        <begin position="1"/>
        <end position="31"/>
    </location>
</feature>